<protein>
    <submittedName>
        <fullName evidence="1">Uncharacterized protein</fullName>
    </submittedName>
</protein>
<proteinExistence type="predicted"/>
<sequence>ITTAVLLLGRTAFFALGNSNAISSIDLSNAYNGVSSYNAVAVGILVFVGNWAGPLWWSFAGLHMLFAHKSGDEQGSGSKGADGKKKASEWVVAERRALAASSGQSKKDDSHGGLMWRQHVSLLTLFTAGSTLAVMLACTALRTHLFIWTVFSPKYLFAGAWVLHHLLVDVTVGGLVWLAAGWT</sequence>
<reference evidence="1" key="1">
    <citation type="submission" date="2024-09" db="EMBL/GenBank/DDBJ databases">
        <title>Black Yeasts Isolated from many extreme environments.</title>
        <authorList>
            <person name="Coleine C."/>
            <person name="Stajich J.E."/>
            <person name="Selbmann L."/>
        </authorList>
    </citation>
    <scope>NUCLEOTIDE SEQUENCE</scope>
    <source>
        <strain evidence="1">CCFEE 5737</strain>
    </source>
</reference>
<keyword evidence="2" id="KW-1185">Reference proteome</keyword>
<organism evidence="1 2">
    <name type="scientific">Coniosporium uncinatum</name>
    <dbReference type="NCBI Taxonomy" id="93489"/>
    <lineage>
        <taxon>Eukaryota</taxon>
        <taxon>Fungi</taxon>
        <taxon>Dikarya</taxon>
        <taxon>Ascomycota</taxon>
        <taxon>Pezizomycotina</taxon>
        <taxon>Dothideomycetes</taxon>
        <taxon>Dothideomycetes incertae sedis</taxon>
        <taxon>Coniosporium</taxon>
    </lineage>
</organism>
<dbReference type="Proteomes" id="UP001186974">
    <property type="component" value="Unassembled WGS sequence"/>
</dbReference>
<feature type="non-terminal residue" evidence="1">
    <location>
        <position position="1"/>
    </location>
</feature>
<comment type="caution">
    <text evidence="1">The sequence shown here is derived from an EMBL/GenBank/DDBJ whole genome shotgun (WGS) entry which is preliminary data.</text>
</comment>
<gene>
    <name evidence="1" type="ORF">LTS18_004029</name>
</gene>
<accession>A0ACC3D6F7</accession>
<name>A0ACC3D6F7_9PEZI</name>
<evidence type="ECO:0000313" key="2">
    <source>
        <dbReference type="Proteomes" id="UP001186974"/>
    </source>
</evidence>
<dbReference type="EMBL" id="JAWDJW010007284">
    <property type="protein sequence ID" value="KAK3062454.1"/>
    <property type="molecule type" value="Genomic_DNA"/>
</dbReference>
<evidence type="ECO:0000313" key="1">
    <source>
        <dbReference type="EMBL" id="KAK3062454.1"/>
    </source>
</evidence>